<organism evidence="16">
    <name type="scientific">Onchocerca flexuosa</name>
    <dbReference type="NCBI Taxonomy" id="387005"/>
    <lineage>
        <taxon>Eukaryota</taxon>
        <taxon>Metazoa</taxon>
        <taxon>Ecdysozoa</taxon>
        <taxon>Nematoda</taxon>
        <taxon>Chromadorea</taxon>
        <taxon>Rhabditida</taxon>
        <taxon>Spirurina</taxon>
        <taxon>Spiruromorpha</taxon>
        <taxon>Filarioidea</taxon>
        <taxon>Onchocercidae</taxon>
        <taxon>Onchocerca</taxon>
    </lineage>
</organism>
<dbReference type="STRING" id="387005.A0A183I043"/>
<accession>A0A183I043</accession>
<feature type="compositionally biased region" description="Acidic residues" evidence="11">
    <location>
        <begin position="397"/>
        <end position="407"/>
    </location>
</feature>
<dbReference type="GO" id="GO:0046983">
    <property type="term" value="F:protein dimerization activity"/>
    <property type="evidence" value="ECO:0007669"/>
    <property type="project" value="InterPro"/>
</dbReference>
<evidence type="ECO:0000256" key="10">
    <source>
        <dbReference type="ARBA" id="ARBA00081587"/>
    </source>
</evidence>
<dbReference type="PROSITE" id="PS01154">
    <property type="entry name" value="RNA_POL_L_13KD"/>
    <property type="match status" value="1"/>
</dbReference>
<dbReference type="FunFam" id="3.30.1360.10:FF:000003">
    <property type="entry name" value="DNA-directed RNA polymerase II subunit RPB11"/>
    <property type="match status" value="1"/>
</dbReference>
<dbReference type="CDD" id="cd06926">
    <property type="entry name" value="RNAP_II_RPB11"/>
    <property type="match status" value="1"/>
</dbReference>
<dbReference type="Pfam" id="PF08574">
    <property type="entry name" value="Iwr1"/>
    <property type="match status" value="1"/>
</dbReference>
<gene>
    <name evidence="14" type="ORF">OFLC_LOCUS13105</name>
</gene>
<dbReference type="WBParaSite" id="OFLC_0001310601-mRNA-1">
    <property type="protein sequence ID" value="OFLC_0001310601-mRNA-1"/>
    <property type="gene ID" value="OFLC_0001310601"/>
</dbReference>
<evidence type="ECO:0000259" key="13">
    <source>
        <dbReference type="Pfam" id="PF13656"/>
    </source>
</evidence>
<sequence>MNAPAPFESFLVFDGEKKITIEKDTKVPNAAIFTVNKEDHTIGNLLKHQLLKDPQVLFAGYKCPHPLEHKFVLRIQTTSDTTPADALTSAITDLMAELSLFEERFRVMMLTNHLTSPPSTSSPSSYSTIFRVRRKRTADPLGALVISLKRAKQMPAVTEPIICFRTSTTDLKVLFESTVIYVVVPYISFSFFIPYAVNVENNLVGIRSYNSFLQHFNIIDVDPHQNIINAVNLPSSNIDEVAEDSDNKSEISITNPVELMKDFAEEPSSSSKIISETTIKSSQITLNGEPMVVLSNQDDEDFIFDYYWSSKADGCTAYQIRDVRLANADDLLCDGEDTESSAGEDDDEDSNDENNWRNDYPDESEHTSGCGSDEDTASDGFDDYEDLEKHIGKMGFYDEDSEGDEDS</sequence>
<dbReference type="AlphaFoldDB" id="A0A183I043"/>
<feature type="compositionally biased region" description="Basic and acidic residues" evidence="11">
    <location>
        <begin position="354"/>
        <end position="366"/>
    </location>
</feature>
<feature type="region of interest" description="Disordered" evidence="11">
    <location>
        <begin position="335"/>
        <end position="407"/>
    </location>
</feature>
<evidence type="ECO:0000256" key="11">
    <source>
        <dbReference type="SAM" id="MobiDB-lite"/>
    </source>
</evidence>
<dbReference type="SUPFAM" id="SSF55257">
    <property type="entry name" value="RBP11-like subunits of RNA polymerase"/>
    <property type="match status" value="1"/>
</dbReference>
<dbReference type="GO" id="GO:0006366">
    <property type="term" value="P:transcription by RNA polymerase II"/>
    <property type="evidence" value="ECO:0007669"/>
    <property type="project" value="InterPro"/>
</dbReference>
<keyword evidence="15" id="KW-1185">Reference proteome</keyword>
<feature type="compositionally biased region" description="Acidic residues" evidence="11">
    <location>
        <begin position="372"/>
        <end position="386"/>
    </location>
</feature>
<evidence type="ECO:0000313" key="15">
    <source>
        <dbReference type="Proteomes" id="UP000267606"/>
    </source>
</evidence>
<evidence type="ECO:0000256" key="2">
    <source>
        <dbReference type="ARBA" id="ARBA00010218"/>
    </source>
</evidence>
<evidence type="ECO:0000256" key="6">
    <source>
        <dbReference type="ARBA" id="ARBA00023242"/>
    </source>
</evidence>
<evidence type="ECO:0000313" key="16">
    <source>
        <dbReference type="WBParaSite" id="OFLC_0001310601-mRNA-1"/>
    </source>
</evidence>
<evidence type="ECO:0000256" key="4">
    <source>
        <dbReference type="ARBA" id="ARBA00022478"/>
    </source>
</evidence>
<evidence type="ECO:0000256" key="8">
    <source>
        <dbReference type="ARBA" id="ARBA00025751"/>
    </source>
</evidence>
<comment type="function">
    <text evidence="7">DNA-dependent RNA polymerase catalyzes the transcription of DNA into RNA using the four ribonucleoside triphosphates as substrates. Component of RNA polymerase II which synthesizes mRNA precursors and many functional non-coding RNAs. Pol II is the central component of the basal RNA polymerase II transcription machinery. It is composed of mobile elements that move relative to each other. RPB11 is part of the core element with the central large cleft.</text>
</comment>
<evidence type="ECO:0000259" key="12">
    <source>
        <dbReference type="Pfam" id="PF08574"/>
    </source>
</evidence>
<comment type="subunit">
    <text evidence="3">Component of the RNA polymerase II (Pol II) complex consisting of 12 subunits.</text>
</comment>
<keyword evidence="6" id="KW-0539">Nucleus</keyword>
<dbReference type="Pfam" id="PF13656">
    <property type="entry name" value="RNA_pol_L_2"/>
    <property type="match status" value="1"/>
</dbReference>
<evidence type="ECO:0000256" key="5">
    <source>
        <dbReference type="ARBA" id="ARBA00023163"/>
    </source>
</evidence>
<comment type="similarity">
    <text evidence="8">Belongs to the archaeal Rpo11/eukaryotic RPB11/RPC19 RNA polymerase subunit family.</text>
</comment>
<dbReference type="EMBL" id="UZAJ01040047">
    <property type="protein sequence ID" value="VDP12925.1"/>
    <property type="molecule type" value="Genomic_DNA"/>
</dbReference>
<dbReference type="InterPro" id="IPR037685">
    <property type="entry name" value="RBP11"/>
</dbReference>
<evidence type="ECO:0000256" key="9">
    <source>
        <dbReference type="ARBA" id="ARBA00069461"/>
    </source>
</evidence>
<feature type="domain" description="Transcription factor Iwr1" evidence="12">
    <location>
        <begin position="300"/>
        <end position="363"/>
    </location>
</feature>
<evidence type="ECO:0000256" key="1">
    <source>
        <dbReference type="ARBA" id="ARBA00004123"/>
    </source>
</evidence>
<feature type="domain" description="DNA-directed RNA polymerase RBP11-like dimerisation" evidence="13">
    <location>
        <begin position="31"/>
        <end position="103"/>
    </location>
</feature>
<dbReference type="GO" id="GO:0005665">
    <property type="term" value="C:RNA polymerase II, core complex"/>
    <property type="evidence" value="ECO:0007669"/>
    <property type="project" value="InterPro"/>
</dbReference>
<dbReference type="Proteomes" id="UP000267606">
    <property type="component" value="Unassembled WGS sequence"/>
</dbReference>
<evidence type="ECO:0000256" key="7">
    <source>
        <dbReference type="ARBA" id="ARBA00025149"/>
    </source>
</evidence>
<feature type="compositionally biased region" description="Acidic residues" evidence="11">
    <location>
        <begin position="335"/>
        <end position="352"/>
    </location>
</feature>
<dbReference type="GO" id="GO:0003677">
    <property type="term" value="F:DNA binding"/>
    <property type="evidence" value="ECO:0007669"/>
    <property type="project" value="InterPro"/>
</dbReference>
<dbReference type="PANTHER" id="PTHR13946:SF16">
    <property type="entry name" value="DNA-DIRECTED RNA POLYMERASE II SUBUNIT RPB11"/>
    <property type="match status" value="1"/>
</dbReference>
<reference evidence="14 15" key="2">
    <citation type="submission" date="2018-11" db="EMBL/GenBank/DDBJ databases">
        <authorList>
            <consortium name="Pathogen Informatics"/>
        </authorList>
    </citation>
    <scope>NUCLEOTIDE SEQUENCE [LARGE SCALE GENOMIC DNA]</scope>
</reference>
<comment type="subcellular location">
    <subcellularLocation>
        <location evidence="1">Nucleus</location>
    </subcellularLocation>
</comment>
<comment type="similarity">
    <text evidence="2">Belongs to the IWR1/SLC7A6OS family.</text>
</comment>
<name>A0A183I043_9BILA</name>
<dbReference type="HAMAP" id="MF_00261">
    <property type="entry name" value="RNApol_arch_Rpo11"/>
    <property type="match status" value="1"/>
</dbReference>
<dbReference type="InterPro" id="IPR008193">
    <property type="entry name" value="RNA_pol_Rpb11_13-16kDa_CS"/>
</dbReference>
<dbReference type="InterPro" id="IPR036603">
    <property type="entry name" value="RBP11-like"/>
</dbReference>
<proteinExistence type="inferred from homology"/>
<reference evidence="16" key="1">
    <citation type="submission" date="2016-06" db="UniProtKB">
        <authorList>
            <consortium name="WormBaseParasite"/>
        </authorList>
    </citation>
    <scope>IDENTIFICATION</scope>
</reference>
<dbReference type="GO" id="GO:0003899">
    <property type="term" value="F:DNA-directed RNA polymerase activity"/>
    <property type="evidence" value="ECO:0007669"/>
    <property type="project" value="InterPro"/>
</dbReference>
<evidence type="ECO:0000256" key="3">
    <source>
        <dbReference type="ARBA" id="ARBA00011730"/>
    </source>
</evidence>
<keyword evidence="5" id="KW-0804">Transcription</keyword>
<dbReference type="PANTHER" id="PTHR13946">
    <property type="entry name" value="DNA-DIRECTED RNA POLYMERASE I,II,III"/>
    <property type="match status" value="1"/>
</dbReference>
<protein>
    <recommendedName>
        <fullName evidence="9">Probable DNA-directed RNA polymerase II subunit RPB11</fullName>
    </recommendedName>
    <alternativeName>
        <fullName evidence="10">DNA-directed RNA polymerase II subunit J</fullName>
    </alternativeName>
</protein>
<dbReference type="Gene3D" id="3.30.1360.10">
    <property type="entry name" value="RNA polymerase, RBP11-like subunit"/>
    <property type="match status" value="1"/>
</dbReference>
<dbReference type="InterPro" id="IPR009025">
    <property type="entry name" value="RBP11-like_dimer"/>
</dbReference>
<keyword evidence="4" id="KW-0240">DNA-directed RNA polymerase</keyword>
<evidence type="ECO:0000313" key="14">
    <source>
        <dbReference type="EMBL" id="VDP12925.1"/>
    </source>
</evidence>
<dbReference type="InterPro" id="IPR013883">
    <property type="entry name" value="TF_Iwr1_dom"/>
</dbReference>
<dbReference type="InterPro" id="IPR022905">
    <property type="entry name" value="Rpo11-like"/>
</dbReference>